<dbReference type="Gene3D" id="1.25.40.10">
    <property type="entry name" value="Tetratricopeptide repeat domain"/>
    <property type="match status" value="1"/>
</dbReference>
<dbReference type="Proteomes" id="UP000272706">
    <property type="component" value="Unassembled WGS sequence"/>
</dbReference>
<comment type="caution">
    <text evidence="1">The sequence shown here is derived from an EMBL/GenBank/DDBJ whole genome shotgun (WGS) entry which is preliminary data.</text>
</comment>
<evidence type="ECO:0000313" key="2">
    <source>
        <dbReference type="Proteomes" id="UP000272706"/>
    </source>
</evidence>
<reference evidence="1 2" key="1">
    <citation type="submission" date="2018-09" db="EMBL/GenBank/DDBJ databases">
        <title>Mesorhizobium carmichaelinearum sp. nov. isolated from Carmichaelinea spp. root nodules in New Zealand.</title>
        <authorList>
            <person name="De Meyer S.E."/>
        </authorList>
    </citation>
    <scope>NUCLEOTIDE SEQUENCE [LARGE SCALE GENOMIC DNA]</scope>
    <source>
        <strain evidence="1 2">ICMP19557</strain>
    </source>
</reference>
<proteinExistence type="predicted"/>
<organism evidence="1 2">
    <name type="scientific">Mesorhizobium waimense</name>
    <dbReference type="NCBI Taxonomy" id="1300307"/>
    <lineage>
        <taxon>Bacteria</taxon>
        <taxon>Pseudomonadati</taxon>
        <taxon>Pseudomonadota</taxon>
        <taxon>Alphaproteobacteria</taxon>
        <taxon>Hyphomicrobiales</taxon>
        <taxon>Phyllobacteriaceae</taxon>
        <taxon>Mesorhizobium</taxon>
    </lineage>
</organism>
<evidence type="ECO:0000313" key="1">
    <source>
        <dbReference type="EMBL" id="RJT39007.1"/>
    </source>
</evidence>
<name>A0A3A5KUK0_9HYPH</name>
<protein>
    <submittedName>
        <fullName evidence="1">DUF924 family protein</fullName>
    </submittedName>
</protein>
<dbReference type="SUPFAM" id="SSF48452">
    <property type="entry name" value="TPR-like"/>
    <property type="match status" value="1"/>
</dbReference>
<dbReference type="InterPro" id="IPR010323">
    <property type="entry name" value="DUF924"/>
</dbReference>
<dbReference type="OrthoDB" id="7593450at2"/>
<dbReference type="Gene3D" id="1.20.58.320">
    <property type="entry name" value="TPR-like"/>
    <property type="match status" value="1"/>
</dbReference>
<dbReference type="AlphaFoldDB" id="A0A3A5KUK0"/>
<sequence length="198" mass="22245">MTMAAIMTQDRAASSGLENVPHEAAEVVDFWWLVGPTAWFAKDAEFDRVFRDRFLPLHEAAARGDCDGWATTPYGALALLVLLDQFPRNAFRGTPRMYATDEKARRIAADAIDAGFEHDVHPTWQLFLRLPFAHSESLADQDRSVALAGETGGPNLERAEHHRDIIRRFGRFPHRNPILGRAMRPEEQCFLDEGGFAG</sequence>
<keyword evidence="2" id="KW-1185">Reference proteome</keyword>
<dbReference type="Pfam" id="PF06041">
    <property type="entry name" value="DUF924"/>
    <property type="match status" value="1"/>
</dbReference>
<dbReference type="InterPro" id="IPR011990">
    <property type="entry name" value="TPR-like_helical_dom_sf"/>
</dbReference>
<gene>
    <name evidence="1" type="ORF">D3227_15040</name>
</gene>
<dbReference type="EMBL" id="QZWZ01000010">
    <property type="protein sequence ID" value="RJT39007.1"/>
    <property type="molecule type" value="Genomic_DNA"/>
</dbReference>
<accession>A0A3A5KUK0</accession>